<name>A0ABX8JVG5_9ENTR</name>
<dbReference type="Proteomes" id="UP000683497">
    <property type="component" value="Chromosome"/>
</dbReference>
<protein>
    <submittedName>
        <fullName evidence="1">Uncharacterized protein</fullName>
    </submittedName>
</protein>
<reference evidence="1 2" key="1">
    <citation type="submission" date="2021-06" db="EMBL/GenBank/DDBJ databases">
        <title>Leclercia pneumoniae sp. nov.</title>
        <authorList>
            <person name="Hoenemann M."/>
            <person name="Viehweger A."/>
            <person name="Dietze N."/>
        </authorList>
    </citation>
    <scope>NUCLEOTIDE SEQUENCE [LARGE SCALE GENOMIC DNA]</scope>
    <source>
        <strain evidence="2">49125</strain>
    </source>
</reference>
<keyword evidence="2" id="KW-1185">Reference proteome</keyword>
<proteinExistence type="predicted"/>
<sequence>MKLQKVETARHTPGNGISNLMTPAMMIGTEQAMVSRIVNATLINSIIAASSLDMISIFKELRECRPLVQAQGADFTRNQAKERWFNVGQ</sequence>
<accession>A0ABX8JVG5</accession>
<dbReference type="EMBL" id="CP076838">
    <property type="protein sequence ID" value="QWW79614.1"/>
    <property type="molecule type" value="Genomic_DNA"/>
</dbReference>
<evidence type="ECO:0000313" key="2">
    <source>
        <dbReference type="Proteomes" id="UP000683497"/>
    </source>
</evidence>
<gene>
    <name evidence="1" type="ORF">KQ929_20820</name>
</gene>
<evidence type="ECO:0000313" key="1">
    <source>
        <dbReference type="EMBL" id="QWW79614.1"/>
    </source>
</evidence>
<organism evidence="1 2">
    <name type="scientific">Leclercia pneumoniae</name>
    <dbReference type="NCBI Taxonomy" id="2815358"/>
    <lineage>
        <taxon>Bacteria</taxon>
        <taxon>Pseudomonadati</taxon>
        <taxon>Pseudomonadota</taxon>
        <taxon>Gammaproteobacteria</taxon>
        <taxon>Enterobacterales</taxon>
        <taxon>Enterobacteriaceae</taxon>
        <taxon>Leclercia</taxon>
    </lineage>
</organism>